<organism evidence="1">
    <name type="scientific">Arundo donax</name>
    <name type="common">Giant reed</name>
    <name type="synonym">Donax arundinaceus</name>
    <dbReference type="NCBI Taxonomy" id="35708"/>
    <lineage>
        <taxon>Eukaryota</taxon>
        <taxon>Viridiplantae</taxon>
        <taxon>Streptophyta</taxon>
        <taxon>Embryophyta</taxon>
        <taxon>Tracheophyta</taxon>
        <taxon>Spermatophyta</taxon>
        <taxon>Magnoliopsida</taxon>
        <taxon>Liliopsida</taxon>
        <taxon>Poales</taxon>
        <taxon>Poaceae</taxon>
        <taxon>PACMAD clade</taxon>
        <taxon>Arundinoideae</taxon>
        <taxon>Arundineae</taxon>
        <taxon>Arundo</taxon>
    </lineage>
</organism>
<evidence type="ECO:0000313" key="1">
    <source>
        <dbReference type="EMBL" id="JAE18851.1"/>
    </source>
</evidence>
<dbReference type="EMBL" id="GBRH01179045">
    <property type="protein sequence ID" value="JAE18851.1"/>
    <property type="molecule type" value="Transcribed_RNA"/>
</dbReference>
<reference evidence="1" key="2">
    <citation type="journal article" date="2015" name="Data Brief">
        <title>Shoot transcriptome of the giant reed, Arundo donax.</title>
        <authorList>
            <person name="Barrero R.A."/>
            <person name="Guerrero F.D."/>
            <person name="Moolhuijzen P."/>
            <person name="Goolsby J.A."/>
            <person name="Tidwell J."/>
            <person name="Bellgard S.E."/>
            <person name="Bellgard M.I."/>
        </authorList>
    </citation>
    <scope>NUCLEOTIDE SEQUENCE</scope>
    <source>
        <tissue evidence="1">Shoot tissue taken approximately 20 cm above the soil surface</tissue>
    </source>
</reference>
<proteinExistence type="predicted"/>
<accession>A0A0A9G8H2</accession>
<protein>
    <submittedName>
        <fullName evidence="1">Uncharacterized protein</fullName>
    </submittedName>
</protein>
<dbReference type="AlphaFoldDB" id="A0A0A9G8H2"/>
<name>A0A0A9G8H2_ARUDO</name>
<reference evidence="1" key="1">
    <citation type="submission" date="2014-09" db="EMBL/GenBank/DDBJ databases">
        <authorList>
            <person name="Magalhaes I.L.F."/>
            <person name="Oliveira U."/>
            <person name="Santos F.R."/>
            <person name="Vidigal T.H.D.A."/>
            <person name="Brescovit A.D."/>
            <person name="Santos A.J."/>
        </authorList>
    </citation>
    <scope>NUCLEOTIDE SEQUENCE</scope>
    <source>
        <tissue evidence="1">Shoot tissue taken approximately 20 cm above the soil surface</tissue>
    </source>
</reference>
<sequence>MVASSGTSFAICFVSSTCVTVHSVHPGASSAFTAALFRNLMEAVASTRNLLRLA</sequence>